<protein>
    <submittedName>
        <fullName evidence="1">Uncharacterized protein</fullName>
    </submittedName>
</protein>
<evidence type="ECO:0000313" key="1">
    <source>
        <dbReference type="EMBL" id="JAD88097.1"/>
    </source>
</evidence>
<accession>A0A0A9DWI6</accession>
<name>A0A0A9DWI6_ARUDO</name>
<reference evidence="1" key="1">
    <citation type="submission" date="2014-09" db="EMBL/GenBank/DDBJ databases">
        <authorList>
            <person name="Magalhaes I.L.F."/>
            <person name="Oliveira U."/>
            <person name="Santos F.R."/>
            <person name="Vidigal T.H.D.A."/>
            <person name="Brescovit A.D."/>
            <person name="Santos A.J."/>
        </authorList>
    </citation>
    <scope>NUCLEOTIDE SEQUENCE</scope>
    <source>
        <tissue evidence="1">Shoot tissue taken approximately 20 cm above the soil surface</tissue>
    </source>
</reference>
<dbReference type="EMBL" id="GBRH01209798">
    <property type="protein sequence ID" value="JAD88097.1"/>
    <property type="molecule type" value="Transcribed_RNA"/>
</dbReference>
<proteinExistence type="predicted"/>
<sequence length="56" mass="6859">MPLKKVNQKTLLQMHLHLQQEVQKLLWIYQHPLERRKSLAIMITRSQVGMKRSWHK</sequence>
<dbReference type="AlphaFoldDB" id="A0A0A9DWI6"/>
<reference evidence="1" key="2">
    <citation type="journal article" date="2015" name="Data Brief">
        <title>Shoot transcriptome of the giant reed, Arundo donax.</title>
        <authorList>
            <person name="Barrero R.A."/>
            <person name="Guerrero F.D."/>
            <person name="Moolhuijzen P."/>
            <person name="Goolsby J.A."/>
            <person name="Tidwell J."/>
            <person name="Bellgard S.E."/>
            <person name="Bellgard M.I."/>
        </authorList>
    </citation>
    <scope>NUCLEOTIDE SEQUENCE</scope>
    <source>
        <tissue evidence="1">Shoot tissue taken approximately 20 cm above the soil surface</tissue>
    </source>
</reference>
<organism evidence="1">
    <name type="scientific">Arundo donax</name>
    <name type="common">Giant reed</name>
    <name type="synonym">Donax arundinaceus</name>
    <dbReference type="NCBI Taxonomy" id="35708"/>
    <lineage>
        <taxon>Eukaryota</taxon>
        <taxon>Viridiplantae</taxon>
        <taxon>Streptophyta</taxon>
        <taxon>Embryophyta</taxon>
        <taxon>Tracheophyta</taxon>
        <taxon>Spermatophyta</taxon>
        <taxon>Magnoliopsida</taxon>
        <taxon>Liliopsida</taxon>
        <taxon>Poales</taxon>
        <taxon>Poaceae</taxon>
        <taxon>PACMAD clade</taxon>
        <taxon>Arundinoideae</taxon>
        <taxon>Arundineae</taxon>
        <taxon>Arundo</taxon>
    </lineage>
</organism>